<accession>A0AAV5UCV1</accession>
<protein>
    <submittedName>
        <fullName evidence="2">Uncharacterized protein</fullName>
    </submittedName>
</protein>
<feature type="signal peptide" evidence="1">
    <location>
        <begin position="1"/>
        <end position="22"/>
    </location>
</feature>
<comment type="caution">
    <text evidence="2">The sequence shown here is derived from an EMBL/GenBank/DDBJ whole genome shotgun (WGS) entry which is preliminary data.</text>
</comment>
<keyword evidence="3" id="KW-1185">Reference proteome</keyword>
<evidence type="ECO:0000256" key="1">
    <source>
        <dbReference type="SAM" id="SignalP"/>
    </source>
</evidence>
<evidence type="ECO:0000313" key="2">
    <source>
        <dbReference type="EMBL" id="GMT04133.1"/>
    </source>
</evidence>
<dbReference type="Proteomes" id="UP001432027">
    <property type="component" value="Unassembled WGS sequence"/>
</dbReference>
<evidence type="ECO:0000313" key="3">
    <source>
        <dbReference type="Proteomes" id="UP001432027"/>
    </source>
</evidence>
<keyword evidence="1" id="KW-0732">Signal</keyword>
<dbReference type="EMBL" id="BTSX01000006">
    <property type="protein sequence ID" value="GMT04133.1"/>
    <property type="molecule type" value="Genomic_DNA"/>
</dbReference>
<proteinExistence type="predicted"/>
<organism evidence="2 3">
    <name type="scientific">Pristionchus entomophagus</name>
    <dbReference type="NCBI Taxonomy" id="358040"/>
    <lineage>
        <taxon>Eukaryota</taxon>
        <taxon>Metazoa</taxon>
        <taxon>Ecdysozoa</taxon>
        <taxon>Nematoda</taxon>
        <taxon>Chromadorea</taxon>
        <taxon>Rhabditida</taxon>
        <taxon>Rhabditina</taxon>
        <taxon>Diplogasteromorpha</taxon>
        <taxon>Diplogasteroidea</taxon>
        <taxon>Neodiplogasteridae</taxon>
        <taxon>Pristionchus</taxon>
    </lineage>
</organism>
<name>A0AAV5UCV1_9BILA</name>
<dbReference type="AlphaFoldDB" id="A0AAV5UCV1"/>
<reference evidence="2" key="1">
    <citation type="submission" date="2023-10" db="EMBL/GenBank/DDBJ databases">
        <title>Genome assembly of Pristionchus species.</title>
        <authorList>
            <person name="Yoshida K."/>
            <person name="Sommer R.J."/>
        </authorList>
    </citation>
    <scope>NUCLEOTIDE SEQUENCE</scope>
    <source>
        <strain evidence="2">RS0144</strain>
    </source>
</reference>
<sequence>MSTISSLFVCVVVSLMAVLSMAHDDGMGGGYELPMEELSSRPIVQFKRGEAIRLCIMRQNCFNQEKLRKYFNIVADIRNRERR</sequence>
<feature type="chain" id="PRO_5043842894" evidence="1">
    <location>
        <begin position="23"/>
        <end position="83"/>
    </location>
</feature>
<gene>
    <name evidence="2" type="ORF">PENTCL1PPCAC_26307</name>
</gene>